<accession>A0A9N9CAC2</accession>
<evidence type="ECO:0000313" key="2">
    <source>
        <dbReference type="Proteomes" id="UP000789375"/>
    </source>
</evidence>
<name>A0A9N9CAC2_FUNMO</name>
<proteinExistence type="predicted"/>
<dbReference type="AlphaFoldDB" id="A0A9N9CAC2"/>
<comment type="caution">
    <text evidence="1">The sequence shown here is derived from an EMBL/GenBank/DDBJ whole genome shotgun (WGS) entry which is preliminary data.</text>
</comment>
<reference evidence="1" key="1">
    <citation type="submission" date="2021-06" db="EMBL/GenBank/DDBJ databases">
        <authorList>
            <person name="Kallberg Y."/>
            <person name="Tangrot J."/>
            <person name="Rosling A."/>
        </authorList>
    </citation>
    <scope>NUCLEOTIDE SEQUENCE</scope>
    <source>
        <strain evidence="1">87-6 pot B 2015</strain>
    </source>
</reference>
<keyword evidence="2" id="KW-1185">Reference proteome</keyword>
<protein>
    <submittedName>
        <fullName evidence="1">11843_t:CDS:1</fullName>
    </submittedName>
</protein>
<dbReference type="Proteomes" id="UP000789375">
    <property type="component" value="Unassembled WGS sequence"/>
</dbReference>
<gene>
    <name evidence="1" type="ORF">FMOSSE_LOCUS8545</name>
</gene>
<sequence length="51" mass="6033">MLIFHESGGDDTIMVYKFWMRSYDPELDKAMINILYQNGFLQTIPSNMLML</sequence>
<evidence type="ECO:0000313" key="1">
    <source>
        <dbReference type="EMBL" id="CAG8593089.1"/>
    </source>
</evidence>
<organism evidence="1 2">
    <name type="scientific">Funneliformis mosseae</name>
    <name type="common">Endomycorrhizal fungus</name>
    <name type="synonym">Glomus mosseae</name>
    <dbReference type="NCBI Taxonomy" id="27381"/>
    <lineage>
        <taxon>Eukaryota</taxon>
        <taxon>Fungi</taxon>
        <taxon>Fungi incertae sedis</taxon>
        <taxon>Mucoromycota</taxon>
        <taxon>Glomeromycotina</taxon>
        <taxon>Glomeromycetes</taxon>
        <taxon>Glomerales</taxon>
        <taxon>Glomeraceae</taxon>
        <taxon>Funneliformis</taxon>
    </lineage>
</organism>
<dbReference type="EMBL" id="CAJVPP010002240">
    <property type="protein sequence ID" value="CAG8593089.1"/>
    <property type="molecule type" value="Genomic_DNA"/>
</dbReference>